<feature type="signal peptide" evidence="1">
    <location>
        <begin position="1"/>
        <end position="18"/>
    </location>
</feature>
<dbReference type="AlphaFoldDB" id="A0A226DS85"/>
<dbReference type="EMBL" id="LNIX01000012">
    <property type="protein sequence ID" value="OXA48079.1"/>
    <property type="molecule type" value="Genomic_DNA"/>
</dbReference>
<name>A0A226DS85_FOLCA</name>
<accession>A0A226DS85</accession>
<reference evidence="2 3" key="1">
    <citation type="submission" date="2015-12" db="EMBL/GenBank/DDBJ databases">
        <title>The genome of Folsomia candida.</title>
        <authorList>
            <person name="Faddeeva A."/>
            <person name="Derks M.F."/>
            <person name="Anvar Y."/>
            <person name="Smit S."/>
            <person name="Van Straalen N."/>
            <person name="Roelofs D."/>
        </authorList>
    </citation>
    <scope>NUCLEOTIDE SEQUENCE [LARGE SCALE GENOMIC DNA]</scope>
    <source>
        <strain evidence="2 3">VU population</strain>
        <tissue evidence="2">Whole body</tissue>
    </source>
</reference>
<feature type="chain" id="PRO_5012398145" evidence="1">
    <location>
        <begin position="19"/>
        <end position="136"/>
    </location>
</feature>
<evidence type="ECO:0000313" key="2">
    <source>
        <dbReference type="EMBL" id="OXA48079.1"/>
    </source>
</evidence>
<gene>
    <name evidence="2" type="ORF">Fcan01_17135</name>
</gene>
<keyword evidence="1" id="KW-0732">Signal</keyword>
<protein>
    <submittedName>
        <fullName evidence="2">Uncharacterized protein</fullName>
    </submittedName>
</protein>
<evidence type="ECO:0000313" key="3">
    <source>
        <dbReference type="Proteomes" id="UP000198287"/>
    </source>
</evidence>
<proteinExistence type="predicted"/>
<dbReference type="OrthoDB" id="8250697at2759"/>
<evidence type="ECO:0000256" key="1">
    <source>
        <dbReference type="SAM" id="SignalP"/>
    </source>
</evidence>
<organism evidence="2 3">
    <name type="scientific">Folsomia candida</name>
    <name type="common">Springtail</name>
    <dbReference type="NCBI Taxonomy" id="158441"/>
    <lineage>
        <taxon>Eukaryota</taxon>
        <taxon>Metazoa</taxon>
        <taxon>Ecdysozoa</taxon>
        <taxon>Arthropoda</taxon>
        <taxon>Hexapoda</taxon>
        <taxon>Collembola</taxon>
        <taxon>Entomobryomorpha</taxon>
        <taxon>Isotomoidea</taxon>
        <taxon>Isotomidae</taxon>
        <taxon>Proisotominae</taxon>
        <taxon>Folsomia</taxon>
    </lineage>
</organism>
<keyword evidence="3" id="KW-1185">Reference proteome</keyword>
<sequence>MKFIEAIVFFVGVVICHAHHPHDSQAIRWSDLKECIVASGSDPSDIVEYLYDDYQKYTELNYQWNLIHERKYPRGYFTVRSAADVQSAVRCATERLWVEKTGVKRARMGSTSSPPSPPLETNRNYHHTLATNIVTN</sequence>
<dbReference type="Proteomes" id="UP000198287">
    <property type="component" value="Unassembled WGS sequence"/>
</dbReference>
<comment type="caution">
    <text evidence="2">The sequence shown here is derived from an EMBL/GenBank/DDBJ whole genome shotgun (WGS) entry which is preliminary data.</text>
</comment>